<protein>
    <submittedName>
        <fullName evidence="1">Uncharacterized protein</fullName>
    </submittedName>
</protein>
<dbReference type="EMBL" id="JRLX01000014">
    <property type="protein sequence ID" value="KGO85992.1"/>
    <property type="molecule type" value="Genomic_DNA"/>
</dbReference>
<dbReference type="Proteomes" id="UP000030152">
    <property type="component" value="Unassembled WGS sequence"/>
</dbReference>
<dbReference type="RefSeq" id="WP_020214733.1">
    <property type="nucleotide sequence ID" value="NZ_JRLX01000014.1"/>
</dbReference>
<comment type="caution">
    <text evidence="1">The sequence shown here is derived from an EMBL/GenBank/DDBJ whole genome shotgun (WGS) entry which is preliminary data.</text>
</comment>
<dbReference type="OrthoDB" id="1367281at2"/>
<dbReference type="AlphaFoldDB" id="A0A0A2M028"/>
<sequence length="112" mass="12565">METEKLKDVADFAAKVETAQQFNILTPSRYGKESYSAELQFGGYNHLMLTIIDIMKVCVVALDAQEDLAPQFHSASNISAVLDIAIQLMPMEESQILDDCHQLHLKLKQLRG</sequence>
<dbReference type="STRING" id="1121895.GCA_000378485_03557"/>
<proteinExistence type="predicted"/>
<accession>A0A0A2M028</accession>
<keyword evidence="2" id="KW-1185">Reference proteome</keyword>
<dbReference type="eggNOG" id="COG2250">
    <property type="taxonomic scope" value="Bacteria"/>
</dbReference>
<evidence type="ECO:0000313" key="2">
    <source>
        <dbReference type="Proteomes" id="UP000030152"/>
    </source>
</evidence>
<name>A0A0A2M028_9FLAO</name>
<organism evidence="1 2">
    <name type="scientific">Flavobacterium rivuli WB 3.3-2 = DSM 21788</name>
    <dbReference type="NCBI Taxonomy" id="1121895"/>
    <lineage>
        <taxon>Bacteria</taxon>
        <taxon>Pseudomonadati</taxon>
        <taxon>Bacteroidota</taxon>
        <taxon>Flavobacteriia</taxon>
        <taxon>Flavobacteriales</taxon>
        <taxon>Flavobacteriaceae</taxon>
        <taxon>Flavobacterium</taxon>
    </lineage>
</organism>
<gene>
    <name evidence="1" type="ORF">Q765_13085</name>
</gene>
<evidence type="ECO:0000313" key="1">
    <source>
        <dbReference type="EMBL" id="KGO85992.1"/>
    </source>
</evidence>
<reference evidence="1 2" key="1">
    <citation type="submission" date="2013-09" db="EMBL/GenBank/DDBJ databases">
        <authorList>
            <person name="Zeng Z."/>
            <person name="Chen C."/>
        </authorList>
    </citation>
    <scope>NUCLEOTIDE SEQUENCE [LARGE SCALE GENOMIC DNA]</scope>
    <source>
        <strain evidence="1 2">WB 3.3-2</strain>
    </source>
</reference>